<dbReference type="PANTHER" id="PTHR37014">
    <property type="entry name" value="EXPRESSION LETHALITY PROTEIN HEL10, PUTATIVE (AFU_ORTHOLOGUE AFUA_1G06580)-RELATED"/>
    <property type="match status" value="1"/>
</dbReference>
<evidence type="ECO:0000256" key="1">
    <source>
        <dbReference type="SAM" id="MobiDB-lite"/>
    </source>
</evidence>
<feature type="compositionally biased region" description="Basic and acidic residues" evidence="1">
    <location>
        <begin position="149"/>
        <end position="175"/>
    </location>
</feature>
<feature type="compositionally biased region" description="Pro residues" evidence="1">
    <location>
        <begin position="138"/>
        <end position="147"/>
    </location>
</feature>
<dbReference type="Proteomes" id="UP001296104">
    <property type="component" value="Unassembled WGS sequence"/>
</dbReference>
<feature type="compositionally biased region" description="Basic and acidic residues" evidence="1">
    <location>
        <begin position="79"/>
        <end position="105"/>
    </location>
</feature>
<gene>
    <name evidence="2" type="ORF">LECACI_7A007284</name>
</gene>
<evidence type="ECO:0000313" key="2">
    <source>
        <dbReference type="EMBL" id="CAK4032126.1"/>
    </source>
</evidence>
<feature type="region of interest" description="Disordered" evidence="1">
    <location>
        <begin position="283"/>
        <end position="391"/>
    </location>
</feature>
<feature type="compositionally biased region" description="Basic and acidic residues" evidence="1">
    <location>
        <begin position="307"/>
        <end position="354"/>
    </location>
</feature>
<feature type="compositionally biased region" description="Basic and acidic residues" evidence="1">
    <location>
        <begin position="216"/>
        <end position="230"/>
    </location>
</feature>
<organism evidence="2 3">
    <name type="scientific">Lecanosticta acicola</name>
    <dbReference type="NCBI Taxonomy" id="111012"/>
    <lineage>
        <taxon>Eukaryota</taxon>
        <taxon>Fungi</taxon>
        <taxon>Dikarya</taxon>
        <taxon>Ascomycota</taxon>
        <taxon>Pezizomycotina</taxon>
        <taxon>Dothideomycetes</taxon>
        <taxon>Dothideomycetidae</taxon>
        <taxon>Mycosphaerellales</taxon>
        <taxon>Mycosphaerellaceae</taxon>
        <taxon>Lecanosticta</taxon>
    </lineage>
</organism>
<evidence type="ECO:0000313" key="3">
    <source>
        <dbReference type="Proteomes" id="UP001296104"/>
    </source>
</evidence>
<proteinExistence type="predicted"/>
<feature type="compositionally biased region" description="Pro residues" evidence="1">
    <location>
        <begin position="65"/>
        <end position="77"/>
    </location>
</feature>
<dbReference type="EMBL" id="CAVMBE010000058">
    <property type="protein sequence ID" value="CAK4032126.1"/>
    <property type="molecule type" value="Genomic_DNA"/>
</dbReference>
<dbReference type="AlphaFoldDB" id="A0AAI8Z4B5"/>
<sequence length="391" mass="44923">MASAQRSSFYADPRSPPGQGHFPSYPSPTSSSYRGDGDGYDYGYDRAPPRSGPNRHPPQRRQPYFDPPPTEAYPPAPESDERYHDDPREQYDERFPDDRYAEDRGPPAAAEEAALTPYDDEKAEAEWRRGVEEAYARQPPPREPPPNDYEERRAELEAREREREVQMQKQREYELERQRQIERDRYYDEIERERELDRQYERERRRRREEEMMMREKALRYPSDPKKGGRDFFGSSEGERGVAAELAGGAGGAWIGHEISDSAMGTVGGLVVGALAAKVLEKQYQSRKNKKEMRRGSKEIPYPPPGRDMDDVRRSGRDGARSRRRDSSEPPASEREEVDRGRRSQSKGLKDRVMRSLSRLRSKSRGGGGGGGGRGGRRRSPSYDSEDTLDR</sequence>
<feature type="region of interest" description="Disordered" evidence="1">
    <location>
        <begin position="1"/>
        <end position="175"/>
    </location>
</feature>
<reference evidence="2" key="1">
    <citation type="submission" date="2023-11" db="EMBL/GenBank/DDBJ databases">
        <authorList>
            <person name="Alioto T."/>
            <person name="Alioto T."/>
            <person name="Gomez Garrido J."/>
        </authorList>
    </citation>
    <scope>NUCLEOTIDE SEQUENCE</scope>
</reference>
<dbReference type="PANTHER" id="PTHR37014:SF10">
    <property type="entry name" value="RICH PROTEIN MS8, PUTATIVE (AFU_ORTHOLOGUE AFUA_7G05650)-RELATED"/>
    <property type="match status" value="1"/>
</dbReference>
<feature type="region of interest" description="Disordered" evidence="1">
    <location>
        <begin position="216"/>
        <end position="236"/>
    </location>
</feature>
<evidence type="ECO:0008006" key="4">
    <source>
        <dbReference type="Google" id="ProtNLM"/>
    </source>
</evidence>
<feature type="compositionally biased region" description="Low complexity" evidence="1">
    <location>
        <begin position="23"/>
        <end position="34"/>
    </location>
</feature>
<comment type="caution">
    <text evidence="2">The sequence shown here is derived from an EMBL/GenBank/DDBJ whole genome shotgun (WGS) entry which is preliminary data.</text>
</comment>
<feature type="compositionally biased region" description="Basic and acidic residues" evidence="1">
    <location>
        <begin position="124"/>
        <end position="135"/>
    </location>
</feature>
<name>A0AAI8Z4B5_9PEZI</name>
<keyword evidence="3" id="KW-1185">Reference proteome</keyword>
<accession>A0AAI8Z4B5</accession>
<protein>
    <recommendedName>
        <fullName evidence="4">Glycine zipper 2TM domain-containing protein</fullName>
    </recommendedName>
</protein>
<feature type="compositionally biased region" description="Gly residues" evidence="1">
    <location>
        <begin position="365"/>
        <end position="374"/>
    </location>
</feature>